<reference evidence="1" key="1">
    <citation type="submission" date="2021-10" db="EMBL/GenBank/DDBJ databases">
        <title>Marinomonas pontica sp. nov., isolated from the Black Sea.</title>
        <authorList>
            <person name="Zhao L.-H."/>
            <person name="Xue J.-H."/>
        </authorList>
    </citation>
    <scope>NUCLEOTIDE SEQUENCE</scope>
    <source>
        <strain evidence="1">E8</strain>
    </source>
</reference>
<dbReference type="PANTHER" id="PTHR23416:SF78">
    <property type="entry name" value="LIPOPOLYSACCHARIDE BIOSYNTHESIS O-ACETYL TRANSFERASE WBBJ-RELATED"/>
    <property type="match status" value="1"/>
</dbReference>
<keyword evidence="1" id="KW-0012">Acyltransferase</keyword>
<proteinExistence type="predicted"/>
<dbReference type="RefSeq" id="WP_226755346.1">
    <property type="nucleotide sequence ID" value="NZ_JAJATW010000030.1"/>
</dbReference>
<organism evidence="1 2">
    <name type="scientific">Marinomonas algarum</name>
    <dbReference type="NCBI Taxonomy" id="2883105"/>
    <lineage>
        <taxon>Bacteria</taxon>
        <taxon>Pseudomonadati</taxon>
        <taxon>Pseudomonadota</taxon>
        <taxon>Gammaproteobacteria</taxon>
        <taxon>Oceanospirillales</taxon>
        <taxon>Oceanospirillaceae</taxon>
        <taxon>Marinomonas</taxon>
    </lineage>
</organism>
<dbReference type="Pfam" id="PF00132">
    <property type="entry name" value="Hexapep"/>
    <property type="match status" value="1"/>
</dbReference>
<dbReference type="EMBL" id="JAJATW010000030">
    <property type="protein sequence ID" value="MCB5163002.1"/>
    <property type="molecule type" value="Genomic_DNA"/>
</dbReference>
<evidence type="ECO:0000313" key="2">
    <source>
        <dbReference type="Proteomes" id="UP001139095"/>
    </source>
</evidence>
<dbReference type="GO" id="GO:0016746">
    <property type="term" value="F:acyltransferase activity"/>
    <property type="evidence" value="ECO:0007669"/>
    <property type="project" value="UniProtKB-KW"/>
</dbReference>
<dbReference type="Gene3D" id="2.160.10.10">
    <property type="entry name" value="Hexapeptide repeat proteins"/>
    <property type="match status" value="1"/>
</dbReference>
<dbReference type="SUPFAM" id="SSF51161">
    <property type="entry name" value="Trimeric LpxA-like enzymes"/>
    <property type="match status" value="1"/>
</dbReference>
<dbReference type="InterPro" id="IPR051159">
    <property type="entry name" value="Hexapeptide_acetyltransf"/>
</dbReference>
<dbReference type="CDD" id="cd04647">
    <property type="entry name" value="LbH_MAT_like"/>
    <property type="match status" value="1"/>
</dbReference>
<dbReference type="PANTHER" id="PTHR23416">
    <property type="entry name" value="SIALIC ACID SYNTHASE-RELATED"/>
    <property type="match status" value="1"/>
</dbReference>
<keyword evidence="2" id="KW-1185">Reference proteome</keyword>
<accession>A0A9X1LFK0</accession>
<gene>
    <name evidence="1" type="ORF">LG368_14030</name>
</gene>
<name>A0A9X1LFK0_9GAMM</name>
<keyword evidence="1" id="KW-0808">Transferase</keyword>
<dbReference type="Proteomes" id="UP001139095">
    <property type="component" value="Unassembled WGS sequence"/>
</dbReference>
<dbReference type="AlphaFoldDB" id="A0A9X1LFK0"/>
<evidence type="ECO:0000313" key="1">
    <source>
        <dbReference type="EMBL" id="MCB5163002.1"/>
    </source>
</evidence>
<dbReference type="InterPro" id="IPR001451">
    <property type="entry name" value="Hexapep"/>
</dbReference>
<comment type="caution">
    <text evidence="1">The sequence shown here is derived from an EMBL/GenBank/DDBJ whole genome shotgun (WGS) entry which is preliminary data.</text>
</comment>
<sequence length="187" mass="20372">MKFFTKYMFSLRNKIKIKKEHKIDIAQNTRIRQCKININGKNNTLKILSGANLRGVNIEILGNNCTLVIGENCVIGEGCYLSSREDGTELILGSGCMLSRNVNVMTSDGHDILKDSTRINQAKSIYIGDRVWLADSVTVLKGVTIGNDCIVGINSTLTKSIDAGSVAAGVPAKVVSQGVTWQNECTY</sequence>
<protein>
    <submittedName>
        <fullName evidence="1">Acyltransferase</fullName>
    </submittedName>
</protein>
<dbReference type="InterPro" id="IPR011004">
    <property type="entry name" value="Trimer_LpxA-like_sf"/>
</dbReference>